<dbReference type="EMBL" id="JARBHA010000006">
    <property type="protein sequence ID" value="KAJ9699044.1"/>
    <property type="molecule type" value="Genomic_DNA"/>
</dbReference>
<gene>
    <name evidence="2" type="ORF">PVL29_007896</name>
</gene>
<proteinExistence type="predicted"/>
<protein>
    <submittedName>
        <fullName evidence="2">Uncharacterized protein</fullName>
    </submittedName>
</protein>
<comment type="caution">
    <text evidence="2">The sequence shown here is derived from an EMBL/GenBank/DDBJ whole genome shotgun (WGS) entry which is preliminary data.</text>
</comment>
<evidence type="ECO:0000313" key="3">
    <source>
        <dbReference type="Proteomes" id="UP001168098"/>
    </source>
</evidence>
<reference evidence="2 3" key="1">
    <citation type="journal article" date="2023" name="BMC Biotechnol.">
        <title>Vitis rotundifolia cv Carlos genome sequencing.</title>
        <authorList>
            <person name="Huff M."/>
            <person name="Hulse-Kemp A."/>
            <person name="Scheffler B."/>
            <person name="Youngblood R."/>
            <person name="Simpson S."/>
            <person name="Babiker E."/>
            <person name="Staton M."/>
        </authorList>
    </citation>
    <scope>NUCLEOTIDE SEQUENCE [LARGE SCALE GENOMIC DNA]</scope>
    <source>
        <tissue evidence="2">Leaf</tissue>
    </source>
</reference>
<name>A0AA39A362_VITRO</name>
<sequence>MGHVKEDVTIAMAVVGVSDGDDIPLDKKTETGEEQEFKRESERKKRGSEKNLVELEREPERIPAAGFKEFSSCLRRVTERQRR</sequence>
<feature type="region of interest" description="Disordered" evidence="1">
    <location>
        <begin position="18"/>
        <end position="52"/>
    </location>
</feature>
<accession>A0AA39A362</accession>
<feature type="compositionally biased region" description="Basic and acidic residues" evidence="1">
    <location>
        <begin position="24"/>
        <end position="52"/>
    </location>
</feature>
<keyword evidence="3" id="KW-1185">Reference proteome</keyword>
<dbReference type="Proteomes" id="UP001168098">
    <property type="component" value="Unassembled WGS sequence"/>
</dbReference>
<organism evidence="2 3">
    <name type="scientific">Vitis rotundifolia</name>
    <name type="common">Muscadine grape</name>
    <dbReference type="NCBI Taxonomy" id="103349"/>
    <lineage>
        <taxon>Eukaryota</taxon>
        <taxon>Viridiplantae</taxon>
        <taxon>Streptophyta</taxon>
        <taxon>Embryophyta</taxon>
        <taxon>Tracheophyta</taxon>
        <taxon>Spermatophyta</taxon>
        <taxon>Magnoliopsida</taxon>
        <taxon>eudicotyledons</taxon>
        <taxon>Gunneridae</taxon>
        <taxon>Pentapetalae</taxon>
        <taxon>rosids</taxon>
        <taxon>Vitales</taxon>
        <taxon>Vitaceae</taxon>
        <taxon>Viteae</taxon>
        <taxon>Vitis</taxon>
    </lineage>
</organism>
<evidence type="ECO:0000256" key="1">
    <source>
        <dbReference type="SAM" id="MobiDB-lite"/>
    </source>
</evidence>
<dbReference type="AlphaFoldDB" id="A0AA39A362"/>
<evidence type="ECO:0000313" key="2">
    <source>
        <dbReference type="EMBL" id="KAJ9699044.1"/>
    </source>
</evidence>